<protein>
    <recommendedName>
        <fullName evidence="1">BioF2-like acetyltransferase domain-containing protein</fullName>
    </recommendedName>
</protein>
<dbReference type="EMBL" id="LMTZ01000157">
    <property type="protein sequence ID" value="KST62396.1"/>
    <property type="molecule type" value="Genomic_DNA"/>
</dbReference>
<organism evidence="2 3">
    <name type="scientific">Mastigocoleus testarum BC008</name>
    <dbReference type="NCBI Taxonomy" id="371196"/>
    <lineage>
        <taxon>Bacteria</taxon>
        <taxon>Bacillati</taxon>
        <taxon>Cyanobacteriota</taxon>
        <taxon>Cyanophyceae</taxon>
        <taxon>Nostocales</taxon>
        <taxon>Hapalosiphonaceae</taxon>
        <taxon>Mastigocoleus</taxon>
    </lineage>
</organism>
<dbReference type="InterPro" id="IPR016181">
    <property type="entry name" value="Acyl_CoA_acyltransferase"/>
</dbReference>
<accession>A0A0V7ZDC9</accession>
<dbReference type="OrthoDB" id="500470at2"/>
<gene>
    <name evidence="2" type="ORF">BC008_09520</name>
</gene>
<name>A0A0V7ZDC9_9CYAN</name>
<evidence type="ECO:0000313" key="2">
    <source>
        <dbReference type="EMBL" id="KST62396.1"/>
    </source>
</evidence>
<dbReference type="RefSeq" id="WP_027841492.1">
    <property type="nucleotide sequence ID" value="NZ_LMTZ01000157.1"/>
</dbReference>
<dbReference type="AlphaFoldDB" id="A0A0V7ZDC9"/>
<dbReference type="Pfam" id="PF13480">
    <property type="entry name" value="Acetyltransf_6"/>
    <property type="match status" value="1"/>
</dbReference>
<feature type="domain" description="BioF2-like acetyltransferase" evidence="1">
    <location>
        <begin position="176"/>
        <end position="315"/>
    </location>
</feature>
<sequence>MFTSVVDNIDEFEQLKTAWNQVYYSDKHAQVFLSWSWLRGWLEVNSDEWLILALRSDEDSAYIAFFPIVIHSWEWNGVKLYRALHTAGDPLADHRGFVCLPEFEEQAIQNFATYIQENLEWDRFQIRNISGSQLSTFLKYFRKDKFSIEPIEQHSYSYILLPGSWEEYLKNFLGPKARKNVRHALRRVEKQSDIHLEETCSDNFKAQLDALLKLMQMQRGSQPKSLLNMYRDIFQRCAENNNLWLSVLWDRKKPIAATGMFVDLHKKRAYGYMTGYNSEYSKLSPGRVMMAYSIKKAIDNNFQIYDFLRGNEEYKFSFFGAQKYFNTSCQINRKTVKADAMKALKKIKNISIYTTHNLF</sequence>
<evidence type="ECO:0000313" key="3">
    <source>
        <dbReference type="Proteomes" id="UP000053372"/>
    </source>
</evidence>
<dbReference type="SUPFAM" id="SSF55729">
    <property type="entry name" value="Acyl-CoA N-acyltransferases (Nat)"/>
    <property type="match status" value="1"/>
</dbReference>
<proteinExistence type="predicted"/>
<dbReference type="InterPro" id="IPR038740">
    <property type="entry name" value="BioF2-like_GNAT_dom"/>
</dbReference>
<comment type="caution">
    <text evidence="2">The sequence shown here is derived from an EMBL/GenBank/DDBJ whole genome shotgun (WGS) entry which is preliminary data.</text>
</comment>
<dbReference type="Gene3D" id="3.40.630.30">
    <property type="match status" value="1"/>
</dbReference>
<evidence type="ECO:0000259" key="1">
    <source>
        <dbReference type="Pfam" id="PF13480"/>
    </source>
</evidence>
<reference evidence="2 3" key="1">
    <citation type="journal article" date="2015" name="Genome Announc.">
        <title>Draft Genome of the Euendolithic (true boring) Cyanobacterium Mastigocoleus testarum strain BC008.</title>
        <authorList>
            <person name="Guida B.S."/>
            <person name="Garcia-Pichel F."/>
        </authorList>
    </citation>
    <scope>NUCLEOTIDE SEQUENCE [LARGE SCALE GENOMIC DNA]</scope>
    <source>
        <strain evidence="2 3">BC008</strain>
    </source>
</reference>
<dbReference type="Proteomes" id="UP000053372">
    <property type="component" value="Unassembled WGS sequence"/>
</dbReference>
<keyword evidence="3" id="KW-1185">Reference proteome</keyword>